<dbReference type="RefSeq" id="YP_010755840.1">
    <property type="nucleotide sequence ID" value="NC_073474.1"/>
</dbReference>
<accession>A0A8F2IFG5</accession>
<evidence type="ECO:0000313" key="1">
    <source>
        <dbReference type="EMBL" id="QWS68216.1"/>
    </source>
</evidence>
<sequence>MSDIAEGYEEAVNHLDEELGRSQFTENSERVLDAYRELREAADKMHEAFTPVVDGLDEIRDKISELLD</sequence>
<gene>
    <name evidence="1" type="primary">99</name>
    <name evidence="1" type="ORF">SEA_VANLEE_99</name>
</gene>
<reference evidence="1" key="1">
    <citation type="submission" date="2021-04" db="EMBL/GenBank/DDBJ databases">
        <authorList>
            <person name="Barnhill K.B."/>
            <person name="Biggs A.M."/>
            <person name="Bland J."/>
            <person name="Choudhary H.M."/>
            <person name="Crogan R.E."/>
            <person name="Finocchiaro A.B."/>
            <person name="Franco V."/>
            <person name="Fuller T.A."/>
            <person name="Hanwacker C.G."/>
            <person name="Howard Z.E."/>
            <person name="Iqbal M."/>
            <person name="Mathew A.M."/>
            <person name="Miller S."/>
            <person name="Padhye S."/>
            <person name="Rainey E."/>
            <person name="Rodriguez A."/>
            <person name="Stewart E."/>
            <person name="Otero L.A."/>
            <person name="Chase M.A."/>
            <person name="Pollenz R.S."/>
            <person name="Garlena R.A."/>
            <person name="Russell D.A."/>
            <person name="Jacobs-Sera D."/>
            <person name="Hatfull G.F."/>
        </authorList>
    </citation>
    <scope>NUCLEOTIDE SEQUENCE</scope>
</reference>
<organism evidence="1 2">
    <name type="scientific">Gordonia phage VanLee</name>
    <dbReference type="NCBI Taxonomy" id="2845816"/>
    <lineage>
        <taxon>Viruses</taxon>
        <taxon>Duplodnaviria</taxon>
        <taxon>Heunggongvirae</taxon>
        <taxon>Uroviricota</taxon>
        <taxon>Caudoviricetes</taxon>
        <taxon>Kruegerviridae</taxon>
        <taxon>Vanleevirus</taxon>
        <taxon>Vanleevirus vanlee</taxon>
    </lineage>
</organism>
<dbReference type="GeneID" id="80020511"/>
<keyword evidence="2" id="KW-1185">Reference proteome</keyword>
<name>A0A8F2IFG5_9CAUD</name>
<dbReference type="KEGG" id="vg:80020511"/>
<proteinExistence type="predicted"/>
<protein>
    <submittedName>
        <fullName evidence="1">Uncharacterized protein</fullName>
    </submittedName>
</protein>
<dbReference type="Proteomes" id="UP000683422">
    <property type="component" value="Segment"/>
</dbReference>
<dbReference type="EMBL" id="MZ028627">
    <property type="protein sequence ID" value="QWS68216.1"/>
    <property type="molecule type" value="Genomic_DNA"/>
</dbReference>
<evidence type="ECO:0000313" key="2">
    <source>
        <dbReference type="Proteomes" id="UP000683422"/>
    </source>
</evidence>